<gene>
    <name evidence="1" type="ORF">DWV00_11655</name>
</gene>
<reference evidence="1 2" key="1">
    <citation type="submission" date="2018-08" db="EMBL/GenBank/DDBJ databases">
        <title>Paraburkholderia sp. DHOM06 isolated from forest soil.</title>
        <authorList>
            <person name="Gao Z.-H."/>
            <person name="Qiu L.-H."/>
        </authorList>
    </citation>
    <scope>NUCLEOTIDE SEQUENCE [LARGE SCALE GENOMIC DNA]</scope>
    <source>
        <strain evidence="1 2">DHOM06</strain>
    </source>
</reference>
<evidence type="ECO:0000313" key="1">
    <source>
        <dbReference type="EMBL" id="RDU99084.1"/>
    </source>
</evidence>
<evidence type="ECO:0000313" key="2">
    <source>
        <dbReference type="Proteomes" id="UP000256838"/>
    </source>
</evidence>
<comment type="caution">
    <text evidence="1">The sequence shown here is derived from an EMBL/GenBank/DDBJ whole genome shotgun (WGS) entry which is preliminary data.</text>
</comment>
<dbReference type="Proteomes" id="UP000256838">
    <property type="component" value="Unassembled WGS sequence"/>
</dbReference>
<name>A0A3D8K2J2_9BURK</name>
<accession>A0A3D8K2J2</accession>
<sequence length="412" mass="45190">MQWLQARDHCGADVDCLMSAYDQRIAALQSQFHDRVAYQPDDVDRQALEDLRERVDTMRKTDPVFPLEKVIDRLRIKTGMTTFSNVKDGDGPEDIAHFPTKRPSGVTADEWRALRASNIEGGGDEGHASYTLMKMDGDAQRELVIDSYMGGTGDFTYTSVLRRQGGKFVGPYTSLQTPGDVPASEISTAADGDPAQSYLYSINGRGANQSGDWIQLRGRVYAAYRVSYYGEDNVYLLRPLSIVGQAPKLTVRYRYQLSVPKTQKSDDSGTDEALDPAMRSGIMQALDKVGSEPTNDTGNETKPLCPIPDTVKGDDRQEYYAMGPAQYVVEVVANVPVWAGHQCYVGQVTDSFGAYDSKDGLYAQIRLHKPGAPEIHQPGVPENGDQTYSIDGTRTAVGTETTISKVEGDNGA</sequence>
<dbReference type="EMBL" id="QRGA01000006">
    <property type="protein sequence ID" value="RDU99084.1"/>
    <property type="molecule type" value="Genomic_DNA"/>
</dbReference>
<organism evidence="1 2">
    <name type="scientific">Trinickia dinghuensis</name>
    <dbReference type="NCBI Taxonomy" id="2291023"/>
    <lineage>
        <taxon>Bacteria</taxon>
        <taxon>Pseudomonadati</taxon>
        <taxon>Pseudomonadota</taxon>
        <taxon>Betaproteobacteria</taxon>
        <taxon>Burkholderiales</taxon>
        <taxon>Burkholderiaceae</taxon>
        <taxon>Trinickia</taxon>
    </lineage>
</organism>
<dbReference type="OrthoDB" id="5957809at2"/>
<proteinExistence type="predicted"/>
<keyword evidence="2" id="KW-1185">Reference proteome</keyword>
<protein>
    <submittedName>
        <fullName evidence="1">Uncharacterized protein</fullName>
    </submittedName>
</protein>
<dbReference type="AlphaFoldDB" id="A0A3D8K2J2"/>